<accession>A0ABR9JXM3</accession>
<keyword evidence="1" id="KW-0812">Transmembrane</keyword>
<dbReference type="EMBL" id="JADBDZ010000001">
    <property type="protein sequence ID" value="MBE1535325.1"/>
    <property type="molecule type" value="Genomic_DNA"/>
</dbReference>
<feature type="transmembrane region" description="Helical" evidence="1">
    <location>
        <begin position="150"/>
        <end position="174"/>
    </location>
</feature>
<feature type="transmembrane region" description="Helical" evidence="1">
    <location>
        <begin position="24"/>
        <end position="47"/>
    </location>
</feature>
<evidence type="ECO:0000256" key="1">
    <source>
        <dbReference type="SAM" id="Phobius"/>
    </source>
</evidence>
<sequence length="195" mass="20458">MGPPPVGPAGAAGPPPPIRPAAGWYALPITMGVLAVLVFFGAFALLWNESEVADGAPSEGPESGVSLRLEEGYGYFVYVRDGASEPDSCEVVSGERRIPVRLTTEHSWVASEVDSYAYAATFTAPVTGQAQVACRGADGWIRVAPDDASLLYLGLSFFVSLGLMIIALAALPVIMLRRSAARRRAAAVTGPPYGY</sequence>
<gene>
    <name evidence="2" type="ORF">H4W34_005158</name>
</gene>
<evidence type="ECO:0008006" key="4">
    <source>
        <dbReference type="Google" id="ProtNLM"/>
    </source>
</evidence>
<reference evidence="2 3" key="1">
    <citation type="submission" date="2020-10" db="EMBL/GenBank/DDBJ databases">
        <title>Sequencing the genomes of 1000 actinobacteria strains.</title>
        <authorList>
            <person name="Klenk H.-P."/>
        </authorList>
    </citation>
    <scope>NUCLEOTIDE SEQUENCE [LARGE SCALE GENOMIC DNA]</scope>
    <source>
        <strain evidence="2 3">DSM 46744</strain>
    </source>
</reference>
<dbReference type="Proteomes" id="UP000627838">
    <property type="component" value="Unassembled WGS sequence"/>
</dbReference>
<evidence type="ECO:0000313" key="3">
    <source>
        <dbReference type="Proteomes" id="UP000627838"/>
    </source>
</evidence>
<organism evidence="2 3">
    <name type="scientific">Actinomadura algeriensis</name>
    <dbReference type="NCBI Taxonomy" id="1679523"/>
    <lineage>
        <taxon>Bacteria</taxon>
        <taxon>Bacillati</taxon>
        <taxon>Actinomycetota</taxon>
        <taxon>Actinomycetes</taxon>
        <taxon>Streptosporangiales</taxon>
        <taxon>Thermomonosporaceae</taxon>
        <taxon>Actinomadura</taxon>
    </lineage>
</organism>
<protein>
    <recommendedName>
        <fullName evidence="4">DUF3592 domain-containing protein</fullName>
    </recommendedName>
</protein>
<evidence type="ECO:0000313" key="2">
    <source>
        <dbReference type="EMBL" id="MBE1535325.1"/>
    </source>
</evidence>
<comment type="caution">
    <text evidence="2">The sequence shown here is derived from an EMBL/GenBank/DDBJ whole genome shotgun (WGS) entry which is preliminary data.</text>
</comment>
<keyword evidence="1" id="KW-0472">Membrane</keyword>
<keyword evidence="3" id="KW-1185">Reference proteome</keyword>
<keyword evidence="1" id="KW-1133">Transmembrane helix</keyword>
<dbReference type="RefSeq" id="WP_192761554.1">
    <property type="nucleotide sequence ID" value="NZ_JADBDZ010000001.1"/>
</dbReference>
<proteinExistence type="predicted"/>
<name>A0ABR9JXM3_9ACTN</name>